<keyword evidence="1" id="KW-0378">Hydrolase</keyword>
<dbReference type="PANTHER" id="PTHR10353:SF122">
    <property type="entry name" value="6-PHOSPHO-BETA-GLUCOSIDASE ASCB-RELATED"/>
    <property type="match status" value="1"/>
</dbReference>
<protein>
    <submittedName>
        <fullName evidence="3">6-phospho-beta-glucosidase</fullName>
    </submittedName>
</protein>
<dbReference type="PRINTS" id="PR00131">
    <property type="entry name" value="GLHYDRLASE1"/>
</dbReference>
<dbReference type="InterPro" id="IPR017853">
    <property type="entry name" value="GH"/>
</dbReference>
<dbReference type="SUPFAM" id="SSF51445">
    <property type="entry name" value="(Trans)glycosidases"/>
    <property type="match status" value="1"/>
</dbReference>
<sequence length="423" mass="49027">MAGIQRAVADTESYFPKRSGIDFYHTYKEDLALMKEMGLKAFRTSISWSRIFPNGDEEIPNEAGLKFYDDLINEIIKNGMEPILTMSHYDMPLHLVTEYGGFANRKVIDFFVHYARILLERYKGKVNYWIICNQVNLVPVVQFGSLGIYDDQTENMEELMYQAVHNQFVAGAKVVQLGKEIDPNVQLGTMVADGTFYPATCKPEDVVLTMKKNRMQYYFTDVQLRGKYPQFALRYFEENGITLPIQEDDLTILENNTMDFLAISYYYTRIVDSTKNTIAPFDGEQNPFLKPTPWEWRADPLGFYNCLSQYWDRYEVPLMIAENGLGAIDQVEADDSIHDEYRIEYLRQHIKQLKECVKDGVDVLAYLSWGPIDIVSSSSAEMSKRYGYIYVDLDDLGQGSGRRLKKDSFYWYQKVIETNGKKL</sequence>
<name>A0ABZ2SPN1_9ENTE</name>
<evidence type="ECO:0000313" key="4">
    <source>
        <dbReference type="Proteomes" id="UP000664701"/>
    </source>
</evidence>
<keyword evidence="1" id="KW-0326">Glycosidase</keyword>
<organism evidence="3 4">
    <name type="scientific">Candidatus Enterococcus lowellii</name>
    <dbReference type="NCBI Taxonomy" id="2230877"/>
    <lineage>
        <taxon>Bacteria</taxon>
        <taxon>Bacillati</taxon>
        <taxon>Bacillota</taxon>
        <taxon>Bacilli</taxon>
        <taxon>Lactobacillales</taxon>
        <taxon>Enterococcaceae</taxon>
        <taxon>Enterococcus</taxon>
    </lineage>
</organism>
<dbReference type="Pfam" id="PF00232">
    <property type="entry name" value="Glyco_hydro_1"/>
    <property type="match status" value="1"/>
</dbReference>
<accession>A0ABZ2SPN1</accession>
<dbReference type="InterPro" id="IPR001360">
    <property type="entry name" value="Glyco_hydro_1"/>
</dbReference>
<proteinExistence type="inferred from homology"/>
<dbReference type="Proteomes" id="UP000664701">
    <property type="component" value="Chromosome"/>
</dbReference>
<reference evidence="3 4" key="1">
    <citation type="submission" date="2021-03" db="EMBL/GenBank/DDBJ databases">
        <authorList>
            <person name="Gilmore M.S."/>
            <person name="Schwartzman J."/>
            <person name="Van Tyne D."/>
            <person name="Martin M."/>
            <person name="Earl A.M."/>
            <person name="Manson A.L."/>
            <person name="Straub T."/>
            <person name="Salamzade R."/>
            <person name="Saavedra J."/>
            <person name="Lebreton F."/>
            <person name="Prichula J."/>
            <person name="Schaufler K."/>
            <person name="Gaca A."/>
            <person name="Sgardioli B."/>
            <person name="Wagenaar J."/>
            <person name="Strong T."/>
        </authorList>
    </citation>
    <scope>NUCLEOTIDE SEQUENCE [LARGE SCALE GENOMIC DNA]</scope>
    <source>
        <strain evidence="3 4">DIV2402</strain>
    </source>
</reference>
<keyword evidence="4" id="KW-1185">Reference proteome</keyword>
<dbReference type="Gene3D" id="3.20.20.80">
    <property type="entry name" value="Glycosidases"/>
    <property type="match status" value="1"/>
</dbReference>
<dbReference type="EMBL" id="CP147251">
    <property type="protein sequence ID" value="WYJ77096.1"/>
    <property type="molecule type" value="Genomic_DNA"/>
</dbReference>
<comment type="similarity">
    <text evidence="2">Belongs to the glycosyl hydrolase 1 family.</text>
</comment>
<reference evidence="3 4" key="2">
    <citation type="submission" date="2024-03" db="EMBL/GenBank/DDBJ databases">
        <title>The Genome Sequence of Enterococcus sp. DIV2402.</title>
        <authorList>
            <consortium name="The Broad Institute Genomics Platform"/>
            <consortium name="The Broad Institute Microbial Omics Core"/>
            <consortium name="The Broad Institute Genomic Center for Infectious Diseases"/>
            <person name="Earl A."/>
            <person name="Manson A."/>
            <person name="Gilmore M."/>
            <person name="Schwartman J."/>
            <person name="Shea T."/>
            <person name="Abouelleil A."/>
            <person name="Cao P."/>
            <person name="Chapman S."/>
            <person name="Cusick C."/>
            <person name="Young S."/>
            <person name="Neafsey D."/>
            <person name="Nusbaum C."/>
            <person name="Birren B."/>
        </authorList>
    </citation>
    <scope>NUCLEOTIDE SEQUENCE [LARGE SCALE GENOMIC DNA]</scope>
    <source>
        <strain evidence="3 4">DIV2402</strain>
    </source>
</reference>
<evidence type="ECO:0000256" key="1">
    <source>
        <dbReference type="ARBA" id="ARBA00023295"/>
    </source>
</evidence>
<dbReference type="PANTHER" id="PTHR10353">
    <property type="entry name" value="GLYCOSYL HYDROLASE"/>
    <property type="match status" value="1"/>
</dbReference>
<gene>
    <name evidence="3" type="ORF">DOK78_001734</name>
</gene>
<evidence type="ECO:0000313" key="3">
    <source>
        <dbReference type="EMBL" id="WYJ77096.1"/>
    </source>
</evidence>
<evidence type="ECO:0000256" key="2">
    <source>
        <dbReference type="RuleBase" id="RU003690"/>
    </source>
</evidence>